<accession>K2F5A8</accession>
<keyword evidence="1" id="KW-1133">Transmembrane helix</keyword>
<evidence type="ECO:0000313" key="2">
    <source>
        <dbReference type="EMBL" id="EKE26281.1"/>
    </source>
</evidence>
<feature type="transmembrane region" description="Helical" evidence="1">
    <location>
        <begin position="12"/>
        <end position="34"/>
    </location>
</feature>
<dbReference type="EMBL" id="AMFJ01000860">
    <property type="protein sequence ID" value="EKE26281.1"/>
    <property type="molecule type" value="Genomic_DNA"/>
</dbReference>
<keyword evidence="1" id="KW-0812">Transmembrane</keyword>
<proteinExistence type="predicted"/>
<feature type="transmembrane region" description="Helical" evidence="1">
    <location>
        <begin position="46"/>
        <end position="65"/>
    </location>
</feature>
<protein>
    <submittedName>
        <fullName evidence="2">Uncharacterized protein</fullName>
    </submittedName>
</protein>
<feature type="transmembrane region" description="Helical" evidence="1">
    <location>
        <begin position="72"/>
        <end position="93"/>
    </location>
</feature>
<gene>
    <name evidence="2" type="ORF">ACD_4C00344G0001</name>
</gene>
<organism evidence="2">
    <name type="scientific">uncultured bacterium</name>
    <name type="common">gcode 4</name>
    <dbReference type="NCBI Taxonomy" id="1234023"/>
    <lineage>
        <taxon>Bacteria</taxon>
        <taxon>environmental samples</taxon>
    </lineage>
</organism>
<name>K2F5A8_9BACT</name>
<keyword evidence="1" id="KW-0472">Membrane</keyword>
<dbReference type="AlphaFoldDB" id="K2F5A8"/>
<evidence type="ECO:0000256" key="1">
    <source>
        <dbReference type="SAM" id="Phobius"/>
    </source>
</evidence>
<sequence length="444" mass="54150">MRDIINKIFNVIFLYLFLTLTLLSGLGLLVLHILKIAKPFPWIQNWNYITIVFTLFFSLICFYFIRKKEKYILLALGLYWSIFLISFFLFYFLHFNKDLFELKEVNDNQLITKYQNEKISDKKNIYFYLKSLNDKNYFDNKTAFWKNKQKLDKLNEEQFQKSKPQYENIFYCYILIPNEDLCNWLSLNNYLNTLTNTGKILEETNLRMDTLKLINKNKKYKRDIWDHSLVQSIIPDTKTSSYYLINYLEKWDNKKIVNYFSQNYKLSHNVLNWDIYLPDYITFATTLSILNSQFEYILNNYKFTKDEINELKNILISNFKIFNVENIYANTFKYEYQDVLHTVYINWIWNGNIEELNKTHNFIFDIPLTIKTLKNIFYYWYIKRDKNINNIMESKNVFNLIRYNISWNILNTISYLSFNWYFDSLNDSKNQIDNLISKLEKEIK</sequence>
<reference evidence="2" key="1">
    <citation type="journal article" date="2012" name="Science">
        <title>Fermentation, hydrogen, and sulfur metabolism in multiple uncultivated bacterial phyla.</title>
        <authorList>
            <person name="Wrighton K.C."/>
            <person name="Thomas B.C."/>
            <person name="Sharon I."/>
            <person name="Miller C.S."/>
            <person name="Castelle C.J."/>
            <person name="VerBerkmoes N.C."/>
            <person name="Wilkins M.J."/>
            <person name="Hettich R.L."/>
            <person name="Lipton M.S."/>
            <person name="Williams K.H."/>
            <person name="Long P.E."/>
            <person name="Banfield J.F."/>
        </authorList>
    </citation>
    <scope>NUCLEOTIDE SEQUENCE [LARGE SCALE GENOMIC DNA]</scope>
</reference>
<comment type="caution">
    <text evidence="2">The sequence shown here is derived from an EMBL/GenBank/DDBJ whole genome shotgun (WGS) entry which is preliminary data.</text>
</comment>